<dbReference type="Proteomes" id="UP000184212">
    <property type="component" value="Unassembled WGS sequence"/>
</dbReference>
<protein>
    <submittedName>
        <fullName evidence="3">Uncharacterized conserved protein YndB, AHSA1/START domain</fullName>
    </submittedName>
</protein>
<reference evidence="3 4" key="1">
    <citation type="submission" date="2016-11" db="EMBL/GenBank/DDBJ databases">
        <authorList>
            <person name="Jaros S."/>
            <person name="Januszkiewicz K."/>
            <person name="Wedrychowicz H."/>
        </authorList>
    </citation>
    <scope>NUCLEOTIDE SEQUENCE [LARGE SCALE GENOMIC DNA]</scope>
    <source>
        <strain evidence="3 4">DSM 24574</strain>
    </source>
</reference>
<dbReference type="CDD" id="cd07814">
    <property type="entry name" value="SRPBCC_CalC_Aha1-like"/>
    <property type="match status" value="1"/>
</dbReference>
<dbReference type="InterPro" id="IPR013538">
    <property type="entry name" value="ASHA1/2-like_C"/>
</dbReference>
<keyword evidence="4" id="KW-1185">Reference proteome</keyword>
<evidence type="ECO:0000256" key="1">
    <source>
        <dbReference type="ARBA" id="ARBA00006817"/>
    </source>
</evidence>
<name>A0A1M5TRC8_9BACT</name>
<comment type="similarity">
    <text evidence="1">Belongs to the AHA1 family.</text>
</comment>
<dbReference type="AlphaFoldDB" id="A0A1M5TRC8"/>
<dbReference type="EMBL" id="FQWQ01000003">
    <property type="protein sequence ID" value="SHH53228.1"/>
    <property type="molecule type" value="Genomic_DNA"/>
</dbReference>
<dbReference type="RefSeq" id="WP_073137942.1">
    <property type="nucleotide sequence ID" value="NZ_FQWQ01000003.1"/>
</dbReference>
<proteinExistence type="inferred from homology"/>
<organism evidence="3 4">
    <name type="scientific">Chryseolinea serpens</name>
    <dbReference type="NCBI Taxonomy" id="947013"/>
    <lineage>
        <taxon>Bacteria</taxon>
        <taxon>Pseudomonadati</taxon>
        <taxon>Bacteroidota</taxon>
        <taxon>Cytophagia</taxon>
        <taxon>Cytophagales</taxon>
        <taxon>Fulvivirgaceae</taxon>
        <taxon>Chryseolinea</taxon>
    </lineage>
</organism>
<feature type="domain" description="Activator of Hsp90 ATPase homologue 1/2-like C-terminal" evidence="2">
    <location>
        <begin position="12"/>
        <end position="158"/>
    </location>
</feature>
<dbReference type="InterPro" id="IPR023393">
    <property type="entry name" value="START-like_dom_sf"/>
</dbReference>
<dbReference type="Gene3D" id="3.30.530.20">
    <property type="match status" value="1"/>
</dbReference>
<dbReference type="STRING" id="947013.SAMN04488109_4228"/>
<sequence>MKQDIVVTRIYNAPVETVWRAWVEPELVKRWWGPDRFTCPSAKMDFREGGASVVCMRAPKEFGGQDTYSVWVYTKITPFERIEFIQNLSNAQGVKMNPADLGMPPDFQEDVRTVVTFKRLGANKTEMTVTEYDWEVGGQMSVFAKMGLEQCMDKMGAIFVEA</sequence>
<dbReference type="OrthoDB" id="118413at2"/>
<evidence type="ECO:0000313" key="3">
    <source>
        <dbReference type="EMBL" id="SHH53228.1"/>
    </source>
</evidence>
<dbReference type="Pfam" id="PF08327">
    <property type="entry name" value="AHSA1"/>
    <property type="match status" value="1"/>
</dbReference>
<accession>A0A1M5TRC8</accession>
<evidence type="ECO:0000259" key="2">
    <source>
        <dbReference type="Pfam" id="PF08327"/>
    </source>
</evidence>
<gene>
    <name evidence="3" type="ORF">SAMN04488109_4228</name>
</gene>
<evidence type="ECO:0000313" key="4">
    <source>
        <dbReference type="Proteomes" id="UP000184212"/>
    </source>
</evidence>
<dbReference type="SUPFAM" id="SSF55961">
    <property type="entry name" value="Bet v1-like"/>
    <property type="match status" value="1"/>
</dbReference>